<keyword evidence="9" id="KW-0067">ATP-binding</keyword>
<dbReference type="GO" id="GO:0010468">
    <property type="term" value="P:regulation of gene expression"/>
    <property type="evidence" value="ECO:0007669"/>
    <property type="project" value="UniProtKB-ARBA"/>
</dbReference>
<evidence type="ECO:0000256" key="8">
    <source>
        <dbReference type="ARBA" id="ARBA00022833"/>
    </source>
</evidence>
<dbReference type="InterPro" id="IPR025766">
    <property type="entry name" value="ADD"/>
</dbReference>
<dbReference type="GO" id="GO:0005524">
    <property type="term" value="F:ATP binding"/>
    <property type="evidence" value="ECO:0007669"/>
    <property type="project" value="UniProtKB-KW"/>
</dbReference>
<evidence type="ECO:0000313" key="16">
    <source>
        <dbReference type="Ensembl" id="ENSCINP00000029916.1"/>
    </source>
</evidence>
<protein>
    <recommendedName>
        <fullName evidence="15">PHD-type domain-containing protein</fullName>
    </recommendedName>
</protein>
<keyword evidence="8" id="KW-0862">Zinc</keyword>
<dbReference type="Gene3D" id="3.30.40.10">
    <property type="entry name" value="Zinc/RING finger domain, C3HC4 (zinc finger)"/>
    <property type="match status" value="1"/>
</dbReference>
<dbReference type="InParanoid" id="H2XJT4"/>
<reference evidence="17" key="1">
    <citation type="journal article" date="2002" name="Science">
        <title>The draft genome of Ciona intestinalis: insights into chordate and vertebrate origins.</title>
        <authorList>
            <person name="Dehal P."/>
            <person name="Satou Y."/>
            <person name="Campbell R.K."/>
            <person name="Chapman J."/>
            <person name="Degnan B."/>
            <person name="De Tomaso A."/>
            <person name="Davidson B."/>
            <person name="Di Gregorio A."/>
            <person name="Gelpke M."/>
            <person name="Goodstein D.M."/>
            <person name="Harafuji N."/>
            <person name="Hastings K.E."/>
            <person name="Ho I."/>
            <person name="Hotta K."/>
            <person name="Huang W."/>
            <person name="Kawashima T."/>
            <person name="Lemaire P."/>
            <person name="Martinez D."/>
            <person name="Meinertzhagen I.A."/>
            <person name="Necula S."/>
            <person name="Nonaka M."/>
            <person name="Putnam N."/>
            <person name="Rash S."/>
            <person name="Saiga H."/>
            <person name="Satake M."/>
            <person name="Terry A."/>
            <person name="Yamada L."/>
            <person name="Wang H.G."/>
            <person name="Awazu S."/>
            <person name="Azumi K."/>
            <person name="Boore J."/>
            <person name="Branno M."/>
            <person name="Chin-Bow S."/>
            <person name="DeSantis R."/>
            <person name="Doyle S."/>
            <person name="Francino P."/>
            <person name="Keys D.N."/>
            <person name="Haga S."/>
            <person name="Hayashi H."/>
            <person name="Hino K."/>
            <person name="Imai K.S."/>
            <person name="Inaba K."/>
            <person name="Kano S."/>
            <person name="Kobayashi K."/>
            <person name="Kobayashi M."/>
            <person name="Lee B.I."/>
            <person name="Makabe K.W."/>
            <person name="Manohar C."/>
            <person name="Matassi G."/>
            <person name="Medina M."/>
            <person name="Mochizuki Y."/>
            <person name="Mount S."/>
            <person name="Morishita T."/>
            <person name="Miura S."/>
            <person name="Nakayama A."/>
            <person name="Nishizaka S."/>
            <person name="Nomoto H."/>
            <person name="Ohta F."/>
            <person name="Oishi K."/>
            <person name="Rigoutsos I."/>
            <person name="Sano M."/>
            <person name="Sasaki A."/>
            <person name="Sasakura Y."/>
            <person name="Shoguchi E."/>
            <person name="Shin-i T."/>
            <person name="Spagnuolo A."/>
            <person name="Stainier D."/>
            <person name="Suzuki M.M."/>
            <person name="Tassy O."/>
            <person name="Takatori N."/>
            <person name="Tokuoka M."/>
            <person name="Yagi K."/>
            <person name="Yoshizaki F."/>
            <person name="Wada S."/>
            <person name="Zhang C."/>
            <person name="Hyatt P.D."/>
            <person name="Larimer F."/>
            <person name="Detter C."/>
            <person name="Doggett N."/>
            <person name="Glavina T."/>
            <person name="Hawkins T."/>
            <person name="Richardson P."/>
            <person name="Lucas S."/>
            <person name="Kohara Y."/>
            <person name="Levine M."/>
            <person name="Satoh N."/>
            <person name="Rokhsar D.S."/>
        </authorList>
    </citation>
    <scope>NUCLEOTIDE SEQUENCE [LARGE SCALE GENOMIC DNA]</scope>
</reference>
<accession>H2XJT4</accession>
<keyword evidence="7" id="KW-0378">Hydrolase</keyword>
<keyword evidence="5" id="KW-0227">DNA damage</keyword>
<evidence type="ECO:0000256" key="5">
    <source>
        <dbReference type="ARBA" id="ARBA00022763"/>
    </source>
</evidence>
<dbReference type="InterPro" id="IPR013083">
    <property type="entry name" value="Znf_RING/FYVE/PHD"/>
</dbReference>
<reference evidence="16" key="2">
    <citation type="journal article" date="2008" name="Genome Biol.">
        <title>Improved genome assembly and evidence-based global gene model set for the chordate Ciona intestinalis: new insight into intron and operon populations.</title>
        <authorList>
            <person name="Satou Y."/>
            <person name="Mineta K."/>
            <person name="Ogasawara M."/>
            <person name="Sasakura Y."/>
            <person name="Shoguchi E."/>
            <person name="Ueno K."/>
            <person name="Yamada L."/>
            <person name="Matsumoto J."/>
            <person name="Wasserscheid J."/>
            <person name="Dewar K."/>
            <person name="Wiley G.B."/>
            <person name="Macmil S.L."/>
            <person name="Roe B.A."/>
            <person name="Zeller R.W."/>
            <person name="Hastings K.E."/>
            <person name="Lemaire P."/>
            <person name="Lindquist E."/>
            <person name="Endo T."/>
            <person name="Hotta K."/>
            <person name="Inaba K."/>
        </authorList>
    </citation>
    <scope>NUCLEOTIDE SEQUENCE [LARGE SCALE GENOMIC DNA]</scope>
    <source>
        <strain evidence="16">wild type</strain>
    </source>
</reference>
<feature type="domain" description="PHD-type" evidence="15">
    <location>
        <begin position="49"/>
        <end position="185"/>
    </location>
</feature>
<feature type="compositionally biased region" description="Basic and acidic residues" evidence="14">
    <location>
        <begin position="443"/>
        <end position="463"/>
    </location>
</feature>
<dbReference type="InterPro" id="IPR052131">
    <property type="entry name" value="ATRX_domain-containing"/>
</dbReference>
<dbReference type="InterPro" id="IPR011011">
    <property type="entry name" value="Znf_FYVE_PHD"/>
</dbReference>
<dbReference type="PANTHER" id="PTHR46357">
    <property type="entry name" value="TRANSCRIPTIONAL REGULATOR ATRX"/>
    <property type="match status" value="1"/>
</dbReference>
<evidence type="ECO:0000256" key="4">
    <source>
        <dbReference type="ARBA" id="ARBA00022741"/>
    </source>
</evidence>
<sequence>MENECVVVEPEGLPKDKFIGPEFSTYICSQTGSKKRTVNRGSSNHAAGTTEPSILDKVIRCTGCGEQILTHLSSNANEHPVLHVLLCKRCYSYYHSGTFQKDENGIDEFCRWCGDGGDVIMCDSCTNVFCKTCIRRNFSRKKANEIFTSDTVQCFVCDLTPLQSLIQECKEVLEAFNTNRAPVVVKKKHRRAAIEENKSNGVIPSPETTTTIKKIDHPVVGRHKTTDTVNISNIRSECMTIVDDTCSKVGELHSLFKQVFSNDTEDQRKVALTKLRTINQIKSKLNDLVGLSSDFYESVCKEEKQLQARISHESTDDSMTTSKETDDLDSTNTNLSTPSRKKKLLKRKFRENILRNSNSPAGKTWRKLHMDESQEDKSNNEASDKELSKYIPIKLKLDDQCSDKQALGGVSVSDIFHEEASDSDCSGLFKPRKIKRQSSNKSDSQKKESPVEKKIKKGGKNDKEAEDQSPGAKTTSSDLDELIPKKKKKEKEASDSENSDPESLEKPS</sequence>
<keyword evidence="4" id="KW-0547">Nucleotide-binding</keyword>
<organism evidence="16 17">
    <name type="scientific">Ciona intestinalis</name>
    <name type="common">Transparent sea squirt</name>
    <name type="synonym">Ascidia intestinalis</name>
    <dbReference type="NCBI Taxonomy" id="7719"/>
    <lineage>
        <taxon>Eukaryota</taxon>
        <taxon>Metazoa</taxon>
        <taxon>Chordata</taxon>
        <taxon>Tunicata</taxon>
        <taxon>Ascidiacea</taxon>
        <taxon>Phlebobranchia</taxon>
        <taxon>Cionidae</taxon>
        <taxon>Ciona</taxon>
    </lineage>
</organism>
<evidence type="ECO:0000256" key="2">
    <source>
        <dbReference type="ARBA" id="ARBA00007025"/>
    </source>
</evidence>
<dbReference type="GeneTree" id="ENSGT00940000175107"/>
<dbReference type="GO" id="GO:0006281">
    <property type="term" value="P:DNA repair"/>
    <property type="evidence" value="ECO:0007669"/>
    <property type="project" value="UniProtKB-KW"/>
</dbReference>
<feature type="compositionally biased region" description="Basic and acidic residues" evidence="14">
    <location>
        <begin position="368"/>
        <end position="385"/>
    </location>
</feature>
<comment type="subcellular location">
    <subcellularLocation>
        <location evidence="1">Nucleus</location>
    </subcellularLocation>
</comment>
<dbReference type="Pfam" id="PF17981">
    <property type="entry name" value="ADD_ATRX"/>
    <property type="match status" value="1"/>
</dbReference>
<dbReference type="InterPro" id="IPR041430">
    <property type="entry name" value="ADD_ATRX"/>
</dbReference>
<keyword evidence="12" id="KW-0539">Nucleus</keyword>
<dbReference type="HOGENOM" id="CLU_537002_0_0_1"/>
<dbReference type="GO" id="GO:0016787">
    <property type="term" value="F:hydrolase activity"/>
    <property type="evidence" value="ECO:0007669"/>
    <property type="project" value="UniProtKB-KW"/>
</dbReference>
<dbReference type="Ensembl" id="ENSCINT00000036462.1">
    <property type="protein sequence ID" value="ENSCINP00000029916.1"/>
    <property type="gene ID" value="ENSCING00000020503.1"/>
</dbReference>
<dbReference type="GO" id="GO:0003678">
    <property type="term" value="F:DNA helicase activity"/>
    <property type="evidence" value="ECO:0007669"/>
    <property type="project" value="UniProtKB-EC"/>
</dbReference>
<dbReference type="EMBL" id="EAAA01001167">
    <property type="status" value="NOT_ANNOTATED_CDS"/>
    <property type="molecule type" value="Genomic_DNA"/>
</dbReference>
<evidence type="ECO:0000256" key="7">
    <source>
        <dbReference type="ARBA" id="ARBA00022801"/>
    </source>
</evidence>
<feature type="compositionally biased region" description="Basic residues" evidence="14">
    <location>
        <begin position="339"/>
        <end position="349"/>
    </location>
</feature>
<keyword evidence="17" id="KW-1185">Reference proteome</keyword>
<evidence type="ECO:0000313" key="17">
    <source>
        <dbReference type="Proteomes" id="UP000008144"/>
    </source>
</evidence>
<dbReference type="CDD" id="cd11726">
    <property type="entry name" value="ADDz_ATRX"/>
    <property type="match status" value="1"/>
</dbReference>
<evidence type="ECO:0000256" key="14">
    <source>
        <dbReference type="SAM" id="MobiDB-lite"/>
    </source>
</evidence>
<evidence type="ECO:0000256" key="12">
    <source>
        <dbReference type="ARBA" id="ARBA00023242"/>
    </source>
</evidence>
<keyword evidence="10" id="KW-0238">DNA-binding</keyword>
<keyword evidence="6" id="KW-0863">Zinc-finger</keyword>
<name>H2XJT4_CIOIN</name>
<comment type="catalytic activity">
    <reaction evidence="13">
        <text>ATP + H2O = ADP + phosphate + H(+)</text>
        <dbReference type="Rhea" id="RHEA:13065"/>
        <dbReference type="ChEBI" id="CHEBI:15377"/>
        <dbReference type="ChEBI" id="CHEBI:15378"/>
        <dbReference type="ChEBI" id="CHEBI:30616"/>
        <dbReference type="ChEBI" id="CHEBI:43474"/>
        <dbReference type="ChEBI" id="CHEBI:456216"/>
        <dbReference type="EC" id="3.6.4.12"/>
    </reaction>
</comment>
<comment type="similarity">
    <text evidence="2">Belongs to the SNF2/RAD54 helicase family.</text>
</comment>
<keyword evidence="11" id="KW-0234">DNA repair</keyword>
<dbReference type="SUPFAM" id="SSF57903">
    <property type="entry name" value="FYVE/PHD zinc finger"/>
    <property type="match status" value="1"/>
</dbReference>
<keyword evidence="3" id="KW-0479">Metal-binding</keyword>
<reference evidence="16" key="4">
    <citation type="submission" date="2025-09" db="UniProtKB">
        <authorList>
            <consortium name="Ensembl"/>
        </authorList>
    </citation>
    <scope>IDENTIFICATION</scope>
</reference>
<evidence type="ECO:0000256" key="1">
    <source>
        <dbReference type="ARBA" id="ARBA00004123"/>
    </source>
</evidence>
<dbReference type="AlphaFoldDB" id="H2XJT4"/>
<evidence type="ECO:0000256" key="13">
    <source>
        <dbReference type="ARBA" id="ARBA00047995"/>
    </source>
</evidence>
<dbReference type="GO" id="GO:0008270">
    <property type="term" value="F:zinc ion binding"/>
    <property type="evidence" value="ECO:0007669"/>
    <property type="project" value="UniProtKB-KW"/>
</dbReference>
<dbReference type="GO" id="GO:0003677">
    <property type="term" value="F:DNA binding"/>
    <property type="evidence" value="ECO:0007669"/>
    <property type="project" value="UniProtKB-KW"/>
</dbReference>
<evidence type="ECO:0000259" key="15">
    <source>
        <dbReference type="PROSITE" id="PS51533"/>
    </source>
</evidence>
<dbReference type="Proteomes" id="UP000008144">
    <property type="component" value="Chromosome 14"/>
</dbReference>
<evidence type="ECO:0000256" key="9">
    <source>
        <dbReference type="ARBA" id="ARBA00022840"/>
    </source>
</evidence>
<dbReference type="PROSITE" id="PS51533">
    <property type="entry name" value="ADD"/>
    <property type="match status" value="1"/>
</dbReference>
<reference evidence="16" key="3">
    <citation type="submission" date="2025-08" db="UniProtKB">
        <authorList>
            <consortium name="Ensembl"/>
        </authorList>
    </citation>
    <scope>IDENTIFICATION</scope>
</reference>
<dbReference type="PANTHER" id="PTHR46357:SF1">
    <property type="entry name" value="TRANSCRIPTIONAL REGULATOR ATRX"/>
    <property type="match status" value="1"/>
</dbReference>
<dbReference type="STRING" id="7719.ENSCINP00000029916"/>
<evidence type="ECO:0000256" key="11">
    <source>
        <dbReference type="ARBA" id="ARBA00023204"/>
    </source>
</evidence>
<feature type="region of interest" description="Disordered" evidence="14">
    <location>
        <begin position="307"/>
        <end position="385"/>
    </location>
</feature>
<dbReference type="GO" id="GO:0005634">
    <property type="term" value="C:nucleus"/>
    <property type="evidence" value="ECO:0007669"/>
    <property type="project" value="UniProtKB-SubCell"/>
</dbReference>
<feature type="region of interest" description="Disordered" evidence="14">
    <location>
        <begin position="420"/>
        <end position="508"/>
    </location>
</feature>
<evidence type="ECO:0000256" key="10">
    <source>
        <dbReference type="ARBA" id="ARBA00023125"/>
    </source>
</evidence>
<evidence type="ECO:0000256" key="6">
    <source>
        <dbReference type="ARBA" id="ARBA00022771"/>
    </source>
</evidence>
<proteinExistence type="inferred from homology"/>
<evidence type="ECO:0000256" key="3">
    <source>
        <dbReference type="ARBA" id="ARBA00022723"/>
    </source>
</evidence>